<gene>
    <name evidence="2" type="ORF">CXF48_06720</name>
</gene>
<accession>A0A3R8QE42</accession>
<keyword evidence="1" id="KW-0560">Oxidoreductase</keyword>
<dbReference type="SUPFAM" id="SSF51905">
    <property type="entry name" value="FAD/NAD(P)-binding domain"/>
    <property type="match status" value="2"/>
</dbReference>
<dbReference type="Proteomes" id="UP000276526">
    <property type="component" value="Unassembled WGS sequence"/>
</dbReference>
<reference evidence="2 3" key="1">
    <citation type="submission" date="2018-01" db="EMBL/GenBank/DDBJ databases">
        <title>Twenty Corynebacterium bovis Genomes.</title>
        <authorList>
            <person name="Gulvik C.A."/>
        </authorList>
    </citation>
    <scope>NUCLEOTIDE SEQUENCE [LARGE SCALE GENOMIC DNA]</scope>
    <source>
        <strain evidence="2 3">F6900</strain>
    </source>
</reference>
<dbReference type="PANTHER" id="PTHR43539">
    <property type="entry name" value="FLAVIN-BINDING MONOOXYGENASE-LIKE PROTEIN (AFU_ORTHOLOGUE AFUA_4G09220)"/>
    <property type="match status" value="1"/>
</dbReference>
<dbReference type="InterPro" id="IPR036188">
    <property type="entry name" value="FAD/NAD-bd_sf"/>
</dbReference>
<dbReference type="AlphaFoldDB" id="A0A3R8QE42"/>
<proteinExistence type="predicted"/>
<dbReference type="InterPro" id="IPR050982">
    <property type="entry name" value="Auxin_biosynth/cation_transpt"/>
</dbReference>
<dbReference type="PRINTS" id="PR00469">
    <property type="entry name" value="PNDRDTASEII"/>
</dbReference>
<organism evidence="2 3">
    <name type="scientific">Corynebacterium bovis</name>
    <dbReference type="NCBI Taxonomy" id="36808"/>
    <lineage>
        <taxon>Bacteria</taxon>
        <taxon>Bacillati</taxon>
        <taxon>Actinomycetota</taxon>
        <taxon>Actinomycetes</taxon>
        <taxon>Mycobacteriales</taxon>
        <taxon>Corynebacteriaceae</taxon>
        <taxon>Corynebacterium</taxon>
    </lineage>
</organism>
<sequence length="374" mass="40108">MDDTGRSTDILIIGAGQAGLAVAYYLRRAARRDGPAAPSFVLLDAQSRPGGAWRHYWDSLELFSPADTTVLPGMRMPTHHGPGNPRGRDVVTYLTTYEQRYDLPVRRSTPVTALRAEADGTWTARTPRGDWHARVVVSATGTWTRPAWPSGPVIPGQEDFRGAVTHTVHYRSPAQFAGQHVVVVGGGNSGAQIAAELFLDAHVRVTWATHRPTAFMPDDVDGRVLFDAGARRALAAVRRQSDDDAARPRTAGDITGDIVVTPPVAAARSAGLRAVPLDSGRLLDDADVLLLCTGFHPELGHLRSPEARLPDGFTLDPHPRTTAAEPTRSAEAEGLYFVGYGDWTGPASATVTGATRTARPAAADILARWASDRP</sequence>
<comment type="caution">
    <text evidence="2">The sequence shown here is derived from an EMBL/GenBank/DDBJ whole genome shotgun (WGS) entry which is preliminary data.</text>
</comment>
<protein>
    <submittedName>
        <fullName evidence="2">NAD(P)/FAD-dependent oxidoreductase</fullName>
    </submittedName>
</protein>
<dbReference type="GO" id="GO:0050660">
    <property type="term" value="F:flavin adenine dinucleotide binding"/>
    <property type="evidence" value="ECO:0007669"/>
    <property type="project" value="TreeGrafter"/>
</dbReference>
<dbReference type="EMBL" id="PQNK01000009">
    <property type="protein sequence ID" value="RRO86486.1"/>
    <property type="molecule type" value="Genomic_DNA"/>
</dbReference>
<evidence type="ECO:0000313" key="3">
    <source>
        <dbReference type="Proteomes" id="UP000276526"/>
    </source>
</evidence>
<dbReference type="GO" id="GO:0004497">
    <property type="term" value="F:monooxygenase activity"/>
    <property type="evidence" value="ECO:0007669"/>
    <property type="project" value="TreeGrafter"/>
</dbReference>
<evidence type="ECO:0000256" key="1">
    <source>
        <dbReference type="ARBA" id="ARBA00023002"/>
    </source>
</evidence>
<dbReference type="PRINTS" id="PR00368">
    <property type="entry name" value="FADPNR"/>
</dbReference>
<dbReference type="PANTHER" id="PTHR43539:SF78">
    <property type="entry name" value="FLAVIN-CONTAINING MONOOXYGENASE"/>
    <property type="match status" value="1"/>
</dbReference>
<dbReference type="RefSeq" id="WP_125173459.1">
    <property type="nucleotide sequence ID" value="NZ_JAPJOD010000075.1"/>
</dbReference>
<evidence type="ECO:0000313" key="2">
    <source>
        <dbReference type="EMBL" id="RRO86486.1"/>
    </source>
</evidence>
<name>A0A3R8QE42_9CORY</name>
<dbReference type="Gene3D" id="3.50.50.60">
    <property type="entry name" value="FAD/NAD(P)-binding domain"/>
    <property type="match status" value="1"/>
</dbReference>
<dbReference type="Pfam" id="PF13738">
    <property type="entry name" value="Pyr_redox_3"/>
    <property type="match status" value="1"/>
</dbReference>